<organism evidence="3 4">
    <name type="scientific">Stenotrophomonas daejeonensis</name>
    <dbReference type="NCBI Taxonomy" id="659018"/>
    <lineage>
        <taxon>Bacteria</taxon>
        <taxon>Pseudomonadati</taxon>
        <taxon>Pseudomonadota</taxon>
        <taxon>Gammaproteobacteria</taxon>
        <taxon>Lysobacterales</taxon>
        <taxon>Lysobacteraceae</taxon>
        <taxon>Stenotrophomonas</taxon>
    </lineage>
</organism>
<accession>A0A0R0E279</accession>
<dbReference type="GO" id="GO:0005524">
    <property type="term" value="F:ATP binding"/>
    <property type="evidence" value="ECO:0007669"/>
    <property type="project" value="UniProtKB-KW"/>
</dbReference>
<feature type="signal peptide" evidence="2">
    <location>
        <begin position="1"/>
        <end position="31"/>
    </location>
</feature>
<feature type="compositionally biased region" description="Basic and acidic residues" evidence="1">
    <location>
        <begin position="454"/>
        <end position="466"/>
    </location>
</feature>
<dbReference type="RefSeq" id="WP_057641218.1">
    <property type="nucleotide sequence ID" value="NZ_LDJP01000058.1"/>
</dbReference>
<keyword evidence="2" id="KW-0732">Signal</keyword>
<dbReference type="InterPro" id="IPR011048">
    <property type="entry name" value="Haem_d1_sf"/>
</dbReference>
<keyword evidence="4" id="KW-1185">Reference proteome</keyword>
<dbReference type="EMBL" id="LDJP01000058">
    <property type="protein sequence ID" value="KRG84174.1"/>
    <property type="molecule type" value="Genomic_DNA"/>
</dbReference>
<comment type="caution">
    <text evidence="3">The sequence shown here is derived from an EMBL/GenBank/DDBJ whole genome shotgun (WGS) entry which is preliminary data.</text>
</comment>
<keyword evidence="3" id="KW-0547">Nucleotide-binding</keyword>
<feature type="region of interest" description="Disordered" evidence="1">
    <location>
        <begin position="452"/>
        <end position="473"/>
    </location>
</feature>
<proteinExistence type="predicted"/>
<gene>
    <name evidence="3" type="ORF">ABB34_10250</name>
</gene>
<keyword evidence="3" id="KW-0067">ATP-binding</keyword>
<dbReference type="Proteomes" id="UP000050940">
    <property type="component" value="Unassembled WGS sequence"/>
</dbReference>
<reference evidence="3 4" key="1">
    <citation type="submission" date="2015-05" db="EMBL/GenBank/DDBJ databases">
        <title>Genome sequencing and analysis of members of genus Stenotrophomonas.</title>
        <authorList>
            <person name="Patil P.P."/>
            <person name="Midha S."/>
            <person name="Patil P.B."/>
        </authorList>
    </citation>
    <scope>NUCLEOTIDE SEQUENCE [LARGE SCALE GENOMIC DNA]</scope>
    <source>
        <strain evidence="3 4">JCM 16244</strain>
    </source>
</reference>
<dbReference type="Gene3D" id="2.130.10.10">
    <property type="entry name" value="YVTN repeat-like/Quinoprotein amine dehydrogenase"/>
    <property type="match status" value="1"/>
</dbReference>
<evidence type="ECO:0000256" key="1">
    <source>
        <dbReference type="SAM" id="MobiDB-lite"/>
    </source>
</evidence>
<dbReference type="PANTHER" id="PTHR47197:SF3">
    <property type="entry name" value="DIHYDRO-HEME D1 DEHYDROGENASE"/>
    <property type="match status" value="1"/>
</dbReference>
<dbReference type="SUPFAM" id="SSF51004">
    <property type="entry name" value="C-terminal (heme d1) domain of cytochrome cd1-nitrite reductase"/>
    <property type="match status" value="1"/>
</dbReference>
<dbReference type="STRING" id="659018.ABB34_10250"/>
<evidence type="ECO:0000313" key="3">
    <source>
        <dbReference type="EMBL" id="KRG84174.1"/>
    </source>
</evidence>
<dbReference type="OrthoDB" id="7197435at2"/>
<dbReference type="InterPro" id="IPR015943">
    <property type="entry name" value="WD40/YVTN_repeat-like_dom_sf"/>
</dbReference>
<dbReference type="InterPro" id="IPR051200">
    <property type="entry name" value="Host-pathogen_enzymatic-act"/>
</dbReference>
<dbReference type="AlphaFoldDB" id="A0A0R0E279"/>
<evidence type="ECO:0000313" key="4">
    <source>
        <dbReference type="Proteomes" id="UP000050940"/>
    </source>
</evidence>
<feature type="chain" id="PRO_5006396657" evidence="2">
    <location>
        <begin position="32"/>
        <end position="473"/>
    </location>
</feature>
<protein>
    <submittedName>
        <fullName evidence="3">ATP-binding protein</fullName>
    </submittedName>
</protein>
<dbReference type="PATRIC" id="fig|659018.3.peg.2075"/>
<dbReference type="PANTHER" id="PTHR47197">
    <property type="entry name" value="PROTEIN NIRF"/>
    <property type="match status" value="1"/>
</dbReference>
<name>A0A0R0E279_9GAMM</name>
<sequence length="473" mass="49288">MKYRTSPSRPSRLLRPALLALALGSAGPLLAQEAFTPPDTSFGGRINLQAPVAYPGDRVELAGEGFKPGQAVTLQRGATVLNPQPYRADAEGRFKAALQLPGDAAIGRHPLLVRVDGPDAAQVFELKVSPKLALSGQQGFAINSEPLPRGLYQSAYSAASSALFVTAAVGRPPVKESQLLKVEPKTLKVVASANPPAAPAPAARSGQPPREGGVYAVYGVGVDDANGNVWVTNTRQNTVAVYRQSDLSLVRQFPQDSVPHSRDVIVDQKRGKAYVSATGGNHIAVFDTRTLQHVGDIEVASGQRGKEFTPASLALDAEGGKLFSVNLAAPEAVVIDTASDTVEKVLPLGHAVGAIGVAWDGGARRLLVVAQGSDNLLVVDPASGKVEHDVAVGAGPLNVAVDPASGLAYVSNRASGTIAVVDRDGRLVANLDGGTYPNHVHADGSGAVFAVNKSRGEDDPKGDRITRLQARRR</sequence>
<evidence type="ECO:0000256" key="2">
    <source>
        <dbReference type="SAM" id="SignalP"/>
    </source>
</evidence>